<dbReference type="EMBL" id="CASHTH010000169">
    <property type="protein sequence ID" value="CAI7992938.1"/>
    <property type="molecule type" value="Genomic_DNA"/>
</dbReference>
<proteinExistence type="predicted"/>
<dbReference type="AlphaFoldDB" id="A0AA35W270"/>
<comment type="caution">
    <text evidence="1">The sequence shown here is derived from an EMBL/GenBank/DDBJ whole genome shotgun (WGS) entry which is preliminary data.</text>
</comment>
<dbReference type="Proteomes" id="UP001174909">
    <property type="component" value="Unassembled WGS sequence"/>
</dbReference>
<accession>A0AA35W270</accession>
<reference evidence="1" key="1">
    <citation type="submission" date="2023-03" db="EMBL/GenBank/DDBJ databases">
        <authorList>
            <person name="Steffen K."/>
            <person name="Cardenas P."/>
        </authorList>
    </citation>
    <scope>NUCLEOTIDE SEQUENCE</scope>
</reference>
<evidence type="ECO:0000313" key="2">
    <source>
        <dbReference type="Proteomes" id="UP001174909"/>
    </source>
</evidence>
<sequence>MVRHEVTIVLSGPACMTLGLGRNHQYTASGGYIAHCTGDIVAVELRQRWHCSEIILDRSHEILVSHSTDVLEVVRVIWHAEIVGCPSFMIISCPPSSSRVYQLCSLAGRTGCSSPASVDSSTNWQTLSSLFPLTT</sequence>
<protein>
    <submittedName>
        <fullName evidence="1">Uncharacterized protein</fullName>
    </submittedName>
</protein>
<feature type="non-terminal residue" evidence="1">
    <location>
        <position position="135"/>
    </location>
</feature>
<organism evidence="1 2">
    <name type="scientific">Geodia barretti</name>
    <name type="common">Barrett's horny sponge</name>
    <dbReference type="NCBI Taxonomy" id="519541"/>
    <lineage>
        <taxon>Eukaryota</taxon>
        <taxon>Metazoa</taxon>
        <taxon>Porifera</taxon>
        <taxon>Demospongiae</taxon>
        <taxon>Heteroscleromorpha</taxon>
        <taxon>Tetractinellida</taxon>
        <taxon>Astrophorina</taxon>
        <taxon>Geodiidae</taxon>
        <taxon>Geodia</taxon>
    </lineage>
</organism>
<evidence type="ECO:0000313" key="1">
    <source>
        <dbReference type="EMBL" id="CAI7992938.1"/>
    </source>
</evidence>
<name>A0AA35W270_GEOBA</name>
<keyword evidence="2" id="KW-1185">Reference proteome</keyword>
<gene>
    <name evidence="1" type="ORF">GBAR_LOCUS1155</name>
</gene>